<evidence type="ECO:0000256" key="3">
    <source>
        <dbReference type="ARBA" id="ARBA00012744"/>
    </source>
</evidence>
<dbReference type="InterPro" id="IPR036962">
    <property type="entry name" value="Glyco_hydro_3_N_sf"/>
</dbReference>
<keyword evidence="11" id="KW-1185">Reference proteome</keyword>
<accession>A0A6I4T8J6</accession>
<dbReference type="Pfam" id="PF00933">
    <property type="entry name" value="Glyco_hydro_3"/>
    <property type="match status" value="1"/>
</dbReference>
<evidence type="ECO:0000256" key="7">
    <source>
        <dbReference type="SAM" id="MobiDB-lite"/>
    </source>
</evidence>
<evidence type="ECO:0000256" key="1">
    <source>
        <dbReference type="ARBA" id="ARBA00000448"/>
    </source>
</evidence>
<organism evidence="10 11">
    <name type="scientific">Altericroceibacterium endophyticum</name>
    <dbReference type="NCBI Taxonomy" id="1808508"/>
    <lineage>
        <taxon>Bacteria</taxon>
        <taxon>Pseudomonadati</taxon>
        <taxon>Pseudomonadota</taxon>
        <taxon>Alphaproteobacteria</taxon>
        <taxon>Sphingomonadales</taxon>
        <taxon>Erythrobacteraceae</taxon>
        <taxon>Altericroceibacterium</taxon>
    </lineage>
</organism>
<reference evidence="10 11" key="1">
    <citation type="submission" date="2019-12" db="EMBL/GenBank/DDBJ databases">
        <title>Genomic-based taxomic classification of the family Erythrobacteraceae.</title>
        <authorList>
            <person name="Xu L."/>
        </authorList>
    </citation>
    <scope>NUCLEOTIDE SEQUENCE [LARGE SCALE GENOMIC DNA]</scope>
    <source>
        <strain evidence="10 11">LMG 29518</strain>
    </source>
</reference>
<dbReference type="PRINTS" id="PR00133">
    <property type="entry name" value="GLHYDRLASE3"/>
</dbReference>
<evidence type="ECO:0000256" key="5">
    <source>
        <dbReference type="ARBA" id="ARBA00022801"/>
    </source>
</evidence>
<dbReference type="Proteomes" id="UP000438476">
    <property type="component" value="Unassembled WGS sequence"/>
</dbReference>
<dbReference type="SUPFAM" id="SSF52279">
    <property type="entry name" value="Beta-D-glucan exohydrolase, C-terminal domain"/>
    <property type="match status" value="1"/>
</dbReference>
<keyword evidence="4 8" id="KW-0732">Signal</keyword>
<evidence type="ECO:0000313" key="11">
    <source>
        <dbReference type="Proteomes" id="UP000438476"/>
    </source>
</evidence>
<protein>
    <recommendedName>
        <fullName evidence="3">beta-glucosidase</fullName>
        <ecNumber evidence="3">3.2.1.21</ecNumber>
    </recommendedName>
</protein>
<evidence type="ECO:0000259" key="9">
    <source>
        <dbReference type="Pfam" id="PF00933"/>
    </source>
</evidence>
<evidence type="ECO:0000256" key="2">
    <source>
        <dbReference type="ARBA" id="ARBA00005336"/>
    </source>
</evidence>
<feature type="domain" description="Glycoside hydrolase family 3 N-terminal" evidence="9">
    <location>
        <begin position="127"/>
        <end position="462"/>
    </location>
</feature>
<dbReference type="SUPFAM" id="SSF51445">
    <property type="entry name" value="(Trans)glycosidases"/>
    <property type="match status" value="1"/>
</dbReference>
<dbReference type="PANTHER" id="PTHR30620:SF16">
    <property type="entry name" value="LYSOSOMAL BETA GLUCOSIDASE"/>
    <property type="match status" value="1"/>
</dbReference>
<comment type="caution">
    <text evidence="10">The sequence shown here is derived from an EMBL/GenBank/DDBJ whole genome shotgun (WGS) entry which is preliminary data.</text>
</comment>
<feature type="signal peptide" evidence="8">
    <location>
        <begin position="1"/>
        <end position="22"/>
    </location>
</feature>
<comment type="similarity">
    <text evidence="2">Belongs to the glycosyl hydrolase 3 family.</text>
</comment>
<keyword evidence="5 10" id="KW-0378">Hydrolase</keyword>
<name>A0A6I4T8J6_9SPHN</name>
<feature type="compositionally biased region" description="Polar residues" evidence="7">
    <location>
        <begin position="659"/>
        <end position="669"/>
    </location>
</feature>
<dbReference type="GO" id="GO:0009251">
    <property type="term" value="P:glucan catabolic process"/>
    <property type="evidence" value="ECO:0007669"/>
    <property type="project" value="TreeGrafter"/>
</dbReference>
<dbReference type="OrthoDB" id="9781691at2"/>
<proteinExistence type="inferred from homology"/>
<dbReference type="PROSITE" id="PS51257">
    <property type="entry name" value="PROKAR_LIPOPROTEIN"/>
    <property type="match status" value="1"/>
</dbReference>
<dbReference type="EMBL" id="WTYT01000007">
    <property type="protein sequence ID" value="MXO67117.1"/>
    <property type="molecule type" value="Genomic_DNA"/>
</dbReference>
<dbReference type="PANTHER" id="PTHR30620">
    <property type="entry name" value="PERIPLASMIC BETA-GLUCOSIDASE-RELATED"/>
    <property type="match status" value="1"/>
</dbReference>
<comment type="catalytic activity">
    <reaction evidence="1">
        <text>Hydrolysis of terminal, non-reducing beta-D-glucosyl residues with release of beta-D-glucose.</text>
        <dbReference type="EC" id="3.2.1.21"/>
    </reaction>
</comment>
<dbReference type="Gene3D" id="3.40.50.1700">
    <property type="entry name" value="Glycoside hydrolase family 3 C-terminal domain"/>
    <property type="match status" value="1"/>
</dbReference>
<dbReference type="InterPro" id="IPR051915">
    <property type="entry name" value="Cellulose_Degrad_GH3"/>
</dbReference>
<dbReference type="InterPro" id="IPR001764">
    <property type="entry name" value="Glyco_hydro_3_N"/>
</dbReference>
<evidence type="ECO:0000256" key="6">
    <source>
        <dbReference type="ARBA" id="ARBA00023295"/>
    </source>
</evidence>
<keyword evidence="6" id="KW-0326">Glycosidase</keyword>
<evidence type="ECO:0000256" key="4">
    <source>
        <dbReference type="ARBA" id="ARBA00022729"/>
    </source>
</evidence>
<dbReference type="GO" id="GO:0008422">
    <property type="term" value="F:beta-glucosidase activity"/>
    <property type="evidence" value="ECO:0007669"/>
    <property type="project" value="UniProtKB-EC"/>
</dbReference>
<dbReference type="Gene3D" id="3.20.20.300">
    <property type="entry name" value="Glycoside hydrolase, family 3, N-terminal domain"/>
    <property type="match status" value="1"/>
</dbReference>
<dbReference type="InterPro" id="IPR036881">
    <property type="entry name" value="Glyco_hydro_3_C_sf"/>
</dbReference>
<evidence type="ECO:0000313" key="10">
    <source>
        <dbReference type="EMBL" id="MXO67117.1"/>
    </source>
</evidence>
<feature type="region of interest" description="Disordered" evidence="7">
    <location>
        <begin position="659"/>
        <end position="679"/>
    </location>
</feature>
<dbReference type="InterPro" id="IPR017853">
    <property type="entry name" value="GH"/>
</dbReference>
<sequence>MKKAQIFGVPTKLALSLVTCLAASGCAGYSAPQDAVTLAPEAPAAPDPVVLGSRSKAVLSSDGILYRDLDGNQALTPYEDWRLSSQQRAQDLTARMTLAEKLGMLLHASLRGAGGTFDQAADEYDFTQVTERVQRDHVNSFITRLSAAPEKLAQQNNKVQEIAEQTRLGIPVTISSDPRNHFQYVPGASNVGGGFSQWPEPLGFAALGDIDVVRNFADIARREYRAVGIQMTLSPQADLASEPRWPRQSGTFGTDPATVSAMVGAYVAGFQGSDQGLTPQGVFVVAKHWVGYGAQPEGFDGHNYYGRFADLPGDTIDAHFSAFDGAFAAQVGGIMPAYPVLRGVTLDGKPLEQVAPGFNAQLLQDELRSKRDYQGVILSDWLVTLDCDEFCRAPTKEHPQGIGDIATSWGVSDLSEEERYAKGLRAGIDQFGGVEDPAPLMKAVQDGLITEQRIDQSVERLLISKFDLGLFDNPYVDPAQAARILGNPEVQARATQVQGQAQVMLQNRGDMVPMQAVKGQKVWLFGMDAAAAEQAGLIVVDDPAAADFALIRSGAPSEMLHPYYFFGSRQHEGRLDYQPGDAAYEALLQAKAAGLPSIFAVFLDRPAILGNIVDKADVVLGNFGTSDTALLDVLTGKTRAMGRLPFELPSSMEAVEQQNPAISNDSTNPLFPVGSGGAY</sequence>
<feature type="chain" id="PRO_5026252441" description="beta-glucosidase" evidence="8">
    <location>
        <begin position="23"/>
        <end position="679"/>
    </location>
</feature>
<dbReference type="AlphaFoldDB" id="A0A6I4T8J6"/>
<dbReference type="EC" id="3.2.1.21" evidence="3"/>
<gene>
    <name evidence="10" type="ORF">GRI91_15235</name>
</gene>
<evidence type="ECO:0000256" key="8">
    <source>
        <dbReference type="SAM" id="SignalP"/>
    </source>
</evidence>